<sequence length="163" mass="17230">MKIFATTLALVALLFAAPLAAQTAAKTPANASPVDNSLPLVTVHKSPYCGCCKLWVDHMRAEGFEVKVVEAEDLGPVKQRVGIPPAKGSCHTAEVDGYFVEGHVPADDVKRLLRERPEARGLTVPGMPAGSPGMEMPDGRVQPYTVELITPDGKAKAFSSHGG</sequence>
<reference evidence="3" key="1">
    <citation type="journal article" date="2019" name="Int. J. Syst. Evol. Microbiol.">
        <title>The Global Catalogue of Microorganisms (GCM) 10K type strain sequencing project: providing services to taxonomists for standard genome sequencing and annotation.</title>
        <authorList>
            <consortium name="The Broad Institute Genomics Platform"/>
            <consortium name="The Broad Institute Genome Sequencing Center for Infectious Disease"/>
            <person name="Wu L."/>
            <person name="Ma J."/>
        </authorList>
    </citation>
    <scope>NUCLEOTIDE SEQUENCE [LARGE SCALE GENOMIC DNA]</scope>
    <source>
        <strain evidence="3">CGMCC 1.15905</strain>
    </source>
</reference>
<feature type="signal peptide" evidence="1">
    <location>
        <begin position="1"/>
        <end position="20"/>
    </location>
</feature>
<dbReference type="EMBL" id="BMKC01000001">
    <property type="protein sequence ID" value="GGA74825.1"/>
    <property type="molecule type" value="Genomic_DNA"/>
</dbReference>
<keyword evidence="3" id="KW-1185">Reference proteome</keyword>
<organism evidence="2 3">
    <name type="scientific">Arenimonas soli</name>
    <dbReference type="NCBI Taxonomy" id="2269504"/>
    <lineage>
        <taxon>Bacteria</taxon>
        <taxon>Pseudomonadati</taxon>
        <taxon>Pseudomonadota</taxon>
        <taxon>Gammaproteobacteria</taxon>
        <taxon>Lysobacterales</taxon>
        <taxon>Lysobacteraceae</taxon>
        <taxon>Arenimonas</taxon>
    </lineage>
</organism>
<dbReference type="RefSeq" id="WP_188662113.1">
    <property type="nucleotide sequence ID" value="NZ_BMKC01000001.1"/>
</dbReference>
<evidence type="ECO:0000256" key="1">
    <source>
        <dbReference type="SAM" id="SignalP"/>
    </source>
</evidence>
<dbReference type="Pfam" id="PF04214">
    <property type="entry name" value="DUF411"/>
    <property type="match status" value="1"/>
</dbReference>
<evidence type="ECO:0000313" key="2">
    <source>
        <dbReference type="EMBL" id="GGA74825.1"/>
    </source>
</evidence>
<name>A0ABQ1HG84_9GAMM</name>
<protein>
    <submittedName>
        <fullName evidence="2">Metal-binding protein</fullName>
    </submittedName>
</protein>
<keyword evidence="1" id="KW-0732">Signal</keyword>
<evidence type="ECO:0000313" key="3">
    <source>
        <dbReference type="Proteomes" id="UP000623419"/>
    </source>
</evidence>
<accession>A0ABQ1HG84</accession>
<proteinExistence type="predicted"/>
<feature type="chain" id="PRO_5046337194" evidence="1">
    <location>
        <begin position="21"/>
        <end position="163"/>
    </location>
</feature>
<dbReference type="InterPro" id="IPR007332">
    <property type="entry name" value="DUF411"/>
</dbReference>
<dbReference type="Proteomes" id="UP000623419">
    <property type="component" value="Unassembled WGS sequence"/>
</dbReference>
<gene>
    <name evidence="2" type="ORF">GCM10011521_11280</name>
</gene>
<comment type="caution">
    <text evidence="2">The sequence shown here is derived from an EMBL/GenBank/DDBJ whole genome shotgun (WGS) entry which is preliminary data.</text>
</comment>